<dbReference type="PANTHER" id="PTHR33562">
    <property type="entry name" value="ATILLA, ISOFORM B-RELATED-RELATED"/>
    <property type="match status" value="1"/>
</dbReference>
<evidence type="ECO:0000256" key="1">
    <source>
        <dbReference type="ARBA" id="ARBA00004589"/>
    </source>
</evidence>
<dbReference type="Proteomes" id="UP000494165">
    <property type="component" value="Unassembled WGS sequence"/>
</dbReference>
<dbReference type="EMBL" id="CADEPI010000247">
    <property type="protein sequence ID" value="CAB3381806.1"/>
    <property type="molecule type" value="Genomic_DNA"/>
</dbReference>
<keyword evidence="6" id="KW-0325">Glycoprotein</keyword>
<evidence type="ECO:0000256" key="2">
    <source>
        <dbReference type="ARBA" id="ARBA00022622"/>
    </source>
</evidence>
<evidence type="ECO:0000256" key="5">
    <source>
        <dbReference type="ARBA" id="ARBA00022989"/>
    </source>
</evidence>
<keyword evidence="4 8" id="KW-0732">Signal</keyword>
<dbReference type="GO" id="GO:0032222">
    <property type="term" value="P:regulation of synaptic transmission, cholinergic"/>
    <property type="evidence" value="ECO:0007669"/>
    <property type="project" value="InterPro"/>
</dbReference>
<name>A0A8S1DMD2_9INSE</name>
<sequence length="167" mass="18329">MSNVFALVLCSLALFGLISAQPTEENAAPFRCYQCNSVDNPDCGDPFTSNNTTLKATECQDLAYIAAIFLTNTFTEQRLKHACLKTIKTTGDKVVVTRKCSLDTSQIKDSKGNPAPNMCDEDLKQSPGEHCSVCYTDACNSAPKMPLTTALLVPTFAVLFLRRNMMW</sequence>
<dbReference type="AlphaFoldDB" id="A0A8S1DMD2"/>
<comment type="caution">
    <text evidence="9">The sequence shown here is derived from an EMBL/GenBank/DDBJ whole genome shotgun (WGS) entry which is preliminary data.</text>
</comment>
<keyword evidence="5" id="KW-1133">Transmembrane helix</keyword>
<keyword evidence="5" id="KW-0472">Membrane</keyword>
<evidence type="ECO:0000256" key="7">
    <source>
        <dbReference type="ARBA" id="ARBA00023288"/>
    </source>
</evidence>
<dbReference type="GO" id="GO:0098552">
    <property type="term" value="C:side of membrane"/>
    <property type="evidence" value="ECO:0007669"/>
    <property type="project" value="UniProtKB-KW"/>
</dbReference>
<reference evidence="9 10" key="1">
    <citation type="submission" date="2020-04" db="EMBL/GenBank/DDBJ databases">
        <authorList>
            <person name="Alioto T."/>
            <person name="Alioto T."/>
            <person name="Gomez Garrido J."/>
        </authorList>
    </citation>
    <scope>NUCLEOTIDE SEQUENCE [LARGE SCALE GENOMIC DNA]</scope>
</reference>
<feature type="signal peptide" evidence="8">
    <location>
        <begin position="1"/>
        <end position="20"/>
    </location>
</feature>
<feature type="chain" id="PRO_5035866545" description="Protein sleepless" evidence="8">
    <location>
        <begin position="21"/>
        <end position="167"/>
    </location>
</feature>
<evidence type="ECO:0000256" key="4">
    <source>
        <dbReference type="ARBA" id="ARBA00022729"/>
    </source>
</evidence>
<keyword evidence="7" id="KW-0449">Lipoprotein</keyword>
<keyword evidence="2" id="KW-0336">GPI-anchor</keyword>
<gene>
    <name evidence="9" type="ORF">CLODIP_2_CD01200</name>
</gene>
<evidence type="ECO:0008006" key="11">
    <source>
        <dbReference type="Google" id="ProtNLM"/>
    </source>
</evidence>
<keyword evidence="10" id="KW-1185">Reference proteome</keyword>
<dbReference type="OrthoDB" id="6582325at2759"/>
<evidence type="ECO:0000313" key="10">
    <source>
        <dbReference type="Proteomes" id="UP000494165"/>
    </source>
</evidence>
<evidence type="ECO:0000256" key="8">
    <source>
        <dbReference type="SAM" id="SignalP"/>
    </source>
</evidence>
<dbReference type="InterPro" id="IPR031424">
    <property type="entry name" value="QVR-like"/>
</dbReference>
<protein>
    <recommendedName>
        <fullName evidence="11">Protein sleepless</fullName>
    </recommendedName>
</protein>
<comment type="subcellular location">
    <subcellularLocation>
        <location evidence="1">Membrane</location>
        <topology evidence="1">Lipid-anchor</topology>
        <topology evidence="1">GPI-anchor</topology>
    </subcellularLocation>
</comment>
<keyword evidence="3" id="KW-0812">Transmembrane</keyword>
<evidence type="ECO:0000313" key="9">
    <source>
        <dbReference type="EMBL" id="CAB3381806.1"/>
    </source>
</evidence>
<evidence type="ECO:0000256" key="3">
    <source>
        <dbReference type="ARBA" id="ARBA00022692"/>
    </source>
</evidence>
<accession>A0A8S1DMD2</accession>
<dbReference type="InterPro" id="IPR050975">
    <property type="entry name" value="Sleep_regulator"/>
</dbReference>
<evidence type="ECO:0000256" key="6">
    <source>
        <dbReference type="ARBA" id="ARBA00023180"/>
    </source>
</evidence>
<proteinExistence type="predicted"/>
<organism evidence="9 10">
    <name type="scientific">Cloeon dipterum</name>
    <dbReference type="NCBI Taxonomy" id="197152"/>
    <lineage>
        <taxon>Eukaryota</taxon>
        <taxon>Metazoa</taxon>
        <taxon>Ecdysozoa</taxon>
        <taxon>Arthropoda</taxon>
        <taxon>Hexapoda</taxon>
        <taxon>Insecta</taxon>
        <taxon>Pterygota</taxon>
        <taxon>Palaeoptera</taxon>
        <taxon>Ephemeroptera</taxon>
        <taxon>Pisciforma</taxon>
        <taxon>Baetidae</taxon>
        <taxon>Cloeon</taxon>
    </lineage>
</organism>
<dbReference type="GO" id="GO:0030431">
    <property type="term" value="P:sleep"/>
    <property type="evidence" value="ECO:0007669"/>
    <property type="project" value="InterPro"/>
</dbReference>
<dbReference type="Pfam" id="PF17064">
    <property type="entry name" value="QVR"/>
    <property type="match status" value="1"/>
</dbReference>